<dbReference type="PANTHER" id="PTHR45947">
    <property type="entry name" value="SULFOQUINOVOSYL TRANSFERASE SQD2"/>
    <property type="match status" value="1"/>
</dbReference>
<dbReference type="STRING" id="1001240.GY21_01590"/>
<name>A0A099JUL6_9MICO</name>
<comment type="caution">
    <text evidence="6">The sequence shown here is derived from an EMBL/GenBank/DDBJ whole genome shotgun (WGS) entry which is preliminary data.</text>
</comment>
<keyword evidence="3" id="KW-0808">Transferase</keyword>
<dbReference type="Pfam" id="PF00534">
    <property type="entry name" value="Glycos_transf_1"/>
    <property type="match status" value="1"/>
</dbReference>
<evidence type="ECO:0000313" key="7">
    <source>
        <dbReference type="Proteomes" id="UP000029864"/>
    </source>
</evidence>
<dbReference type="EMBL" id="JPXF01000003">
    <property type="protein sequence ID" value="KGJ81790.1"/>
    <property type="molecule type" value="Genomic_DNA"/>
</dbReference>
<evidence type="ECO:0000313" key="6">
    <source>
        <dbReference type="EMBL" id="KGJ81790.1"/>
    </source>
</evidence>
<evidence type="ECO:0000256" key="1">
    <source>
        <dbReference type="ARBA" id="ARBA00021292"/>
    </source>
</evidence>
<evidence type="ECO:0000256" key="2">
    <source>
        <dbReference type="ARBA" id="ARBA00022676"/>
    </source>
</evidence>
<accession>A0A099JUL6</accession>
<dbReference type="PANTHER" id="PTHR45947:SF3">
    <property type="entry name" value="SULFOQUINOVOSYL TRANSFERASE SQD2"/>
    <property type="match status" value="1"/>
</dbReference>
<evidence type="ECO:0000259" key="5">
    <source>
        <dbReference type="Pfam" id="PF13439"/>
    </source>
</evidence>
<sequence length="382" mass="41364">MNDRGEKLSVLHIMGPLQPSGMERMFISTGKHFSNENIINSILGQGETHPFADDLRQAGYAVHVLPNIDLSRRSRKSLRDLVKAREIDVVHVHTEKNYLQTVLACRLALGPRGKVIRTVHNVFMATGFWRVKRFAQALLADRLVFALIAPSPDVAANERTLGRSAQVIYNWVDDRYSELASLRSGRKANEQPLALIVGNCSDIKNHSRALRAISATNHHLIHFGNEAGASQEEIDLLNALDLQHRLVGRGTHAPDDALKVADYYAMPSRNEGMPVALAEALVSGVPAFVSDAPGLRWAKGLTGVTCLAEDDGAWMHALQSGNVGATVAGAGSVDFSAARGARQYADIYRAASTVKIASLRRTAAPKLARVTSSVGAAGDEKE</sequence>
<keyword evidence="7" id="KW-1185">Reference proteome</keyword>
<keyword evidence="2" id="KW-0328">Glycosyltransferase</keyword>
<protein>
    <recommendedName>
        <fullName evidence="1">D-inositol 3-phosphate glycosyltransferase</fullName>
    </recommendedName>
</protein>
<evidence type="ECO:0000256" key="3">
    <source>
        <dbReference type="ARBA" id="ARBA00022679"/>
    </source>
</evidence>
<dbReference type="AlphaFoldDB" id="A0A099JUL6"/>
<dbReference type="SUPFAM" id="SSF53756">
    <property type="entry name" value="UDP-Glycosyltransferase/glycogen phosphorylase"/>
    <property type="match status" value="1"/>
</dbReference>
<dbReference type="Pfam" id="PF13439">
    <property type="entry name" value="Glyco_transf_4"/>
    <property type="match status" value="1"/>
</dbReference>
<dbReference type="GO" id="GO:1901137">
    <property type="term" value="P:carbohydrate derivative biosynthetic process"/>
    <property type="evidence" value="ECO:0007669"/>
    <property type="project" value="UniProtKB-ARBA"/>
</dbReference>
<dbReference type="Proteomes" id="UP000029864">
    <property type="component" value="Unassembled WGS sequence"/>
</dbReference>
<feature type="domain" description="Glycosyltransferase subfamily 4-like N-terminal" evidence="5">
    <location>
        <begin position="20"/>
        <end position="174"/>
    </location>
</feature>
<dbReference type="Gene3D" id="3.40.50.2000">
    <property type="entry name" value="Glycogen Phosphorylase B"/>
    <property type="match status" value="2"/>
</dbReference>
<dbReference type="RefSeq" id="WP_084140984.1">
    <property type="nucleotide sequence ID" value="NZ_JACHBQ010000001.1"/>
</dbReference>
<evidence type="ECO:0000259" key="4">
    <source>
        <dbReference type="Pfam" id="PF00534"/>
    </source>
</evidence>
<feature type="domain" description="Glycosyl transferase family 1" evidence="4">
    <location>
        <begin position="185"/>
        <end position="296"/>
    </location>
</feature>
<reference evidence="6 7" key="1">
    <citation type="submission" date="2014-08" db="EMBL/GenBank/DDBJ databases">
        <authorList>
            <person name="Sisinthy S."/>
        </authorList>
    </citation>
    <scope>NUCLEOTIDE SEQUENCE [LARGE SCALE GENOMIC DNA]</scope>
    <source>
        <strain evidence="6 7">RuG17</strain>
    </source>
</reference>
<dbReference type="eggNOG" id="COG0438">
    <property type="taxonomic scope" value="Bacteria"/>
</dbReference>
<dbReference type="InterPro" id="IPR028098">
    <property type="entry name" value="Glyco_trans_4-like_N"/>
</dbReference>
<proteinExistence type="predicted"/>
<organism evidence="6 7">
    <name type="scientific">Cryobacterium roopkundense</name>
    <dbReference type="NCBI Taxonomy" id="1001240"/>
    <lineage>
        <taxon>Bacteria</taxon>
        <taxon>Bacillati</taxon>
        <taxon>Actinomycetota</taxon>
        <taxon>Actinomycetes</taxon>
        <taxon>Micrococcales</taxon>
        <taxon>Microbacteriaceae</taxon>
        <taxon>Cryobacterium</taxon>
    </lineage>
</organism>
<gene>
    <name evidence="6" type="ORF">GY21_01590</name>
</gene>
<dbReference type="GO" id="GO:0016757">
    <property type="term" value="F:glycosyltransferase activity"/>
    <property type="evidence" value="ECO:0007669"/>
    <property type="project" value="UniProtKB-KW"/>
</dbReference>
<dbReference type="InterPro" id="IPR001296">
    <property type="entry name" value="Glyco_trans_1"/>
</dbReference>
<dbReference type="InterPro" id="IPR050194">
    <property type="entry name" value="Glycosyltransferase_grp1"/>
</dbReference>